<dbReference type="InterPro" id="IPR018040">
    <property type="entry name" value="Pectinesterase_Tyr_AS"/>
</dbReference>
<evidence type="ECO:0000256" key="9">
    <source>
        <dbReference type="ARBA" id="ARBA00023085"/>
    </source>
</evidence>
<accession>A0AAU9SVB8</accession>
<evidence type="ECO:0000256" key="13">
    <source>
        <dbReference type="SAM" id="Phobius"/>
    </source>
</evidence>
<dbReference type="InterPro" id="IPR006501">
    <property type="entry name" value="Pectinesterase_inhib_dom"/>
</dbReference>
<keyword evidence="13" id="KW-1133">Transmembrane helix</keyword>
<organism evidence="15 16">
    <name type="scientific">Thlaspi arvense</name>
    <name type="common">Field penny-cress</name>
    <dbReference type="NCBI Taxonomy" id="13288"/>
    <lineage>
        <taxon>Eukaryota</taxon>
        <taxon>Viridiplantae</taxon>
        <taxon>Streptophyta</taxon>
        <taxon>Embryophyta</taxon>
        <taxon>Tracheophyta</taxon>
        <taxon>Spermatophyta</taxon>
        <taxon>Magnoliopsida</taxon>
        <taxon>eudicotyledons</taxon>
        <taxon>Gunneridae</taxon>
        <taxon>Pentapetalae</taxon>
        <taxon>rosids</taxon>
        <taxon>malvids</taxon>
        <taxon>Brassicales</taxon>
        <taxon>Brassicaceae</taxon>
        <taxon>Thlaspideae</taxon>
        <taxon>Thlaspi</taxon>
    </lineage>
</organism>
<keyword evidence="13" id="KW-0472">Membrane</keyword>
<evidence type="ECO:0000256" key="6">
    <source>
        <dbReference type="ARBA" id="ARBA00022512"/>
    </source>
</evidence>
<dbReference type="FunFam" id="2.160.20.10:FF:000029">
    <property type="entry name" value="Pectinesterase 4"/>
    <property type="match status" value="1"/>
</dbReference>
<dbReference type="PROSITE" id="PS00800">
    <property type="entry name" value="PECTINESTERASE_1"/>
    <property type="match status" value="1"/>
</dbReference>
<evidence type="ECO:0000256" key="2">
    <source>
        <dbReference type="ARBA" id="ARBA00005184"/>
    </source>
</evidence>
<comment type="pathway">
    <text evidence="2 12">Glycan metabolism; pectin degradation; 2-dehydro-3-deoxy-D-gluconate from pectin: step 1/5.</text>
</comment>
<keyword evidence="16" id="KW-1185">Reference proteome</keyword>
<evidence type="ECO:0000259" key="14">
    <source>
        <dbReference type="SMART" id="SM00856"/>
    </source>
</evidence>
<comment type="similarity">
    <text evidence="4">In the C-terminal section; belongs to the pectinesterase family.</text>
</comment>
<dbReference type="InterPro" id="IPR035513">
    <property type="entry name" value="Invertase/methylesterase_inhib"/>
</dbReference>
<proteinExistence type="inferred from homology"/>
<dbReference type="GO" id="GO:0042545">
    <property type="term" value="P:cell wall modification"/>
    <property type="evidence" value="ECO:0007669"/>
    <property type="project" value="UniProtKB-UniRule"/>
</dbReference>
<keyword evidence="8 12" id="KW-0378">Hydrolase</keyword>
<comment type="subcellular location">
    <subcellularLocation>
        <location evidence="1 12">Secreted</location>
        <location evidence="1 12">Cell wall</location>
    </subcellularLocation>
</comment>
<feature type="domain" description="Pectinesterase inhibitor" evidence="14">
    <location>
        <begin position="48"/>
        <end position="210"/>
    </location>
</feature>
<keyword evidence="7 12" id="KW-0964">Secreted</keyword>
<dbReference type="InterPro" id="IPR012334">
    <property type="entry name" value="Pectin_lyas_fold"/>
</dbReference>
<protein>
    <recommendedName>
        <fullName evidence="5 12">Pectinesterase</fullName>
        <ecNumber evidence="5 12">3.1.1.11</ecNumber>
    </recommendedName>
</protein>
<evidence type="ECO:0000256" key="4">
    <source>
        <dbReference type="ARBA" id="ARBA00007786"/>
    </source>
</evidence>
<dbReference type="InterPro" id="IPR033131">
    <property type="entry name" value="Pectinesterase_Asp_AS"/>
</dbReference>
<dbReference type="AlphaFoldDB" id="A0AAU9SVB8"/>
<evidence type="ECO:0000256" key="5">
    <source>
        <dbReference type="ARBA" id="ARBA00013229"/>
    </source>
</evidence>
<feature type="non-terminal residue" evidence="15">
    <location>
        <position position="1"/>
    </location>
</feature>
<dbReference type="NCBIfam" id="TIGR01614">
    <property type="entry name" value="PME_inhib"/>
    <property type="match status" value="1"/>
</dbReference>
<comment type="catalytic activity">
    <reaction evidence="12">
        <text>[(1-&gt;4)-alpha-D-galacturonosyl methyl ester](n) + n H2O = [(1-&gt;4)-alpha-D-galacturonosyl](n) + n methanol + n H(+)</text>
        <dbReference type="Rhea" id="RHEA:22380"/>
        <dbReference type="Rhea" id="RHEA-COMP:14570"/>
        <dbReference type="Rhea" id="RHEA-COMP:14573"/>
        <dbReference type="ChEBI" id="CHEBI:15377"/>
        <dbReference type="ChEBI" id="CHEBI:15378"/>
        <dbReference type="ChEBI" id="CHEBI:17790"/>
        <dbReference type="ChEBI" id="CHEBI:140522"/>
        <dbReference type="ChEBI" id="CHEBI:140523"/>
        <dbReference type="EC" id="3.1.1.11"/>
    </reaction>
</comment>
<dbReference type="Proteomes" id="UP000836841">
    <property type="component" value="Chromosome 6"/>
</dbReference>
<dbReference type="GO" id="GO:0030599">
    <property type="term" value="F:pectinesterase activity"/>
    <property type="evidence" value="ECO:0007669"/>
    <property type="project" value="UniProtKB-UniRule"/>
</dbReference>
<keyword evidence="9 12" id="KW-0063">Aspartyl esterase</keyword>
<dbReference type="InterPro" id="IPR011050">
    <property type="entry name" value="Pectin_lyase_fold/virulence"/>
</dbReference>
<dbReference type="GO" id="GO:0004857">
    <property type="term" value="F:enzyme inhibitor activity"/>
    <property type="evidence" value="ECO:0007669"/>
    <property type="project" value="InterPro"/>
</dbReference>
<evidence type="ECO:0000256" key="8">
    <source>
        <dbReference type="ARBA" id="ARBA00022801"/>
    </source>
</evidence>
<dbReference type="EC" id="3.1.1.11" evidence="5 12"/>
<keyword evidence="6 12" id="KW-0134">Cell wall</keyword>
<comment type="similarity">
    <text evidence="3">In the N-terminal section; belongs to the PMEI family.</text>
</comment>
<feature type="active site" evidence="11">
    <location>
        <position position="394"/>
    </location>
</feature>
<dbReference type="PROSITE" id="PS00503">
    <property type="entry name" value="PECTINESTERASE_2"/>
    <property type="match status" value="1"/>
</dbReference>
<keyword evidence="10 12" id="KW-0961">Cell wall biogenesis/degradation</keyword>
<evidence type="ECO:0000256" key="1">
    <source>
        <dbReference type="ARBA" id="ARBA00004191"/>
    </source>
</evidence>
<keyword evidence="13" id="KW-0812">Transmembrane</keyword>
<name>A0AAU9SVB8_THLAR</name>
<evidence type="ECO:0000313" key="15">
    <source>
        <dbReference type="EMBL" id="CAH2072253.1"/>
    </source>
</evidence>
<dbReference type="FunFam" id="1.20.140.40:FF:000024">
    <property type="entry name" value="Pectinesterase"/>
    <property type="match status" value="1"/>
</dbReference>
<dbReference type="Pfam" id="PF04043">
    <property type="entry name" value="PMEI"/>
    <property type="match status" value="1"/>
</dbReference>
<dbReference type="SMART" id="SM00856">
    <property type="entry name" value="PMEI"/>
    <property type="match status" value="1"/>
</dbReference>
<dbReference type="Gene3D" id="2.160.20.10">
    <property type="entry name" value="Single-stranded right-handed beta-helix, Pectin lyase-like"/>
    <property type="match status" value="1"/>
</dbReference>
<evidence type="ECO:0000256" key="7">
    <source>
        <dbReference type="ARBA" id="ARBA00022525"/>
    </source>
</evidence>
<sequence>HKVTNIILVKQSQVFVIGTSIIDMVLFGVLLLVNALLLVDASRNMPFTYQNQLQRHCSSTKYTSLCVQTLREFRHESLQGLDFVSFLVNKTISDSNMIIPPLSSSMGSYEFVSLEHSTDTLPSAAVSESCERLMKMSTKRLQQAMEALNGSSRMRHTKHDVQTWLSAAMTFQQSCKDSVLDSGGSSSATISHITQKMDHLSRLVSNSLALLDTIMEDPKSNPKSTVLPRWVSAGERRLLVSRTPRTRAHVVVAKDGSSDYRTVMEAVMAANGNGRFIIYVKRGIYNEKVRIEKDEITLIGEGKDLTVIVGDDSVAGGTSVPETATMTVTGDGFIGRDIGIKNTAGTQGKQAIALSITSDRSVLYRCSISGYQDTLYAAALRQFYRECDIYGTIDFIFGNAAAVFQSCNMFLRRPNDVKAYNVILANGRTDQRQNTGFALHSCRIRTDSEFSAVKHRYSSYLGRPWKKYSRSIVMETYIDDAIAEEGWAGWLNSGDEVLKTLYFGEFKNYGPKARVSKRVTWQGFHLIGFEEASYFSVGKFIDGVSWLPSTGISFASGI</sequence>
<dbReference type="Pfam" id="PF01095">
    <property type="entry name" value="Pectinesterase"/>
    <property type="match status" value="1"/>
</dbReference>
<dbReference type="GO" id="GO:0045490">
    <property type="term" value="P:pectin catabolic process"/>
    <property type="evidence" value="ECO:0007669"/>
    <property type="project" value="UniProtKB-UniRule"/>
</dbReference>
<dbReference type="CDD" id="cd15798">
    <property type="entry name" value="PMEI-like_3"/>
    <property type="match status" value="1"/>
</dbReference>
<dbReference type="PANTHER" id="PTHR31707">
    <property type="entry name" value="PECTINESTERASE"/>
    <property type="match status" value="1"/>
</dbReference>
<dbReference type="SUPFAM" id="SSF51126">
    <property type="entry name" value="Pectin lyase-like"/>
    <property type="match status" value="1"/>
</dbReference>
<evidence type="ECO:0000256" key="11">
    <source>
        <dbReference type="PROSITE-ProRule" id="PRU10040"/>
    </source>
</evidence>
<dbReference type="InterPro" id="IPR000070">
    <property type="entry name" value="Pectinesterase_cat"/>
</dbReference>
<dbReference type="EMBL" id="OU466862">
    <property type="protein sequence ID" value="CAH2072253.1"/>
    <property type="molecule type" value="Genomic_DNA"/>
</dbReference>
<reference evidence="15 16" key="1">
    <citation type="submission" date="2022-03" db="EMBL/GenBank/DDBJ databases">
        <authorList>
            <person name="Nunn A."/>
            <person name="Chopra R."/>
            <person name="Nunn A."/>
            <person name="Contreras Garrido A."/>
        </authorList>
    </citation>
    <scope>NUCLEOTIDE SEQUENCE [LARGE SCALE GENOMIC DNA]</scope>
</reference>
<feature type="transmembrane region" description="Helical" evidence="13">
    <location>
        <begin position="14"/>
        <end position="39"/>
    </location>
</feature>
<evidence type="ECO:0000256" key="12">
    <source>
        <dbReference type="RuleBase" id="RU000589"/>
    </source>
</evidence>
<evidence type="ECO:0000256" key="3">
    <source>
        <dbReference type="ARBA" id="ARBA00006027"/>
    </source>
</evidence>
<comment type="function">
    <text evidence="12">Acts in the modification of cell walls via demethylesterification of cell wall pectin.</text>
</comment>
<dbReference type="Gene3D" id="1.20.140.40">
    <property type="entry name" value="Invertase/pectin methylesterase inhibitor family protein"/>
    <property type="match status" value="1"/>
</dbReference>
<gene>
    <name evidence="15" type="ORF">TAV2_LOCUS22016</name>
</gene>
<dbReference type="SUPFAM" id="SSF101148">
    <property type="entry name" value="Plant invertase/pectin methylesterase inhibitor"/>
    <property type="match status" value="1"/>
</dbReference>
<evidence type="ECO:0000313" key="16">
    <source>
        <dbReference type="Proteomes" id="UP000836841"/>
    </source>
</evidence>
<evidence type="ECO:0000256" key="10">
    <source>
        <dbReference type="ARBA" id="ARBA00023316"/>
    </source>
</evidence>